<evidence type="ECO:0000259" key="8">
    <source>
        <dbReference type="Pfam" id="PF10590"/>
    </source>
</evidence>
<evidence type="ECO:0000259" key="7">
    <source>
        <dbReference type="Pfam" id="PF01243"/>
    </source>
</evidence>
<comment type="similarity">
    <text evidence="1">Belongs to the pyridoxamine 5'-phosphate oxidase family.</text>
</comment>
<organism evidence="9 10">
    <name type="scientific">Mycolicibacter longobardus</name>
    <dbReference type="NCBI Taxonomy" id="1108812"/>
    <lineage>
        <taxon>Bacteria</taxon>
        <taxon>Bacillati</taxon>
        <taxon>Actinomycetota</taxon>
        <taxon>Actinomycetes</taxon>
        <taxon>Mycobacteriales</taxon>
        <taxon>Mycobacteriaceae</taxon>
        <taxon>Mycolicibacter</taxon>
    </lineage>
</organism>
<name>A0A1X1YMN7_9MYCO</name>
<evidence type="ECO:0000313" key="9">
    <source>
        <dbReference type="EMBL" id="ORW12379.1"/>
    </source>
</evidence>
<evidence type="ECO:0000256" key="3">
    <source>
        <dbReference type="ARBA" id="ARBA00022643"/>
    </source>
</evidence>
<dbReference type="NCBIfam" id="NF004231">
    <property type="entry name" value="PRK05679.1"/>
    <property type="match status" value="1"/>
</dbReference>
<dbReference type="GO" id="GO:0004733">
    <property type="term" value="F:pyridoxamine phosphate oxidase activity"/>
    <property type="evidence" value="ECO:0007669"/>
    <property type="project" value="InterPro"/>
</dbReference>
<protein>
    <submittedName>
        <fullName evidence="9">Pyridoxamine 5'-phosphate oxidase</fullName>
    </submittedName>
</protein>
<evidence type="ECO:0000256" key="5">
    <source>
        <dbReference type="PIRSR" id="PIRSR000190-2"/>
    </source>
</evidence>
<feature type="binding site" evidence="5">
    <location>
        <position position="132"/>
    </location>
    <ligand>
        <name>FMN</name>
        <dbReference type="ChEBI" id="CHEBI:58210"/>
    </ligand>
</feature>
<dbReference type="STRING" id="1108812.AWC16_08185"/>
<comment type="cofactor">
    <cofactor evidence="5">
        <name>FMN</name>
        <dbReference type="ChEBI" id="CHEBI:58210"/>
    </cofactor>
    <text evidence="5">Binds 1 FMN per subunit.</text>
</comment>
<feature type="binding site" evidence="5">
    <location>
        <position position="222"/>
    </location>
    <ligand>
        <name>FMN</name>
        <dbReference type="ChEBI" id="CHEBI:58210"/>
    </ligand>
</feature>
<evidence type="ECO:0000256" key="1">
    <source>
        <dbReference type="ARBA" id="ARBA00007301"/>
    </source>
</evidence>
<evidence type="ECO:0000256" key="2">
    <source>
        <dbReference type="ARBA" id="ARBA00022630"/>
    </source>
</evidence>
<feature type="domain" description="Pyridoxine 5'-phosphate oxidase dimerisation C-terminal" evidence="8">
    <location>
        <begin position="199"/>
        <end position="239"/>
    </location>
</feature>
<dbReference type="Pfam" id="PF10590">
    <property type="entry name" value="PNP_phzG_C"/>
    <property type="match status" value="1"/>
</dbReference>
<feature type="binding site" evidence="5">
    <location>
        <position position="109"/>
    </location>
    <ligand>
        <name>FMN</name>
        <dbReference type="ChEBI" id="CHEBI:58210"/>
    </ligand>
</feature>
<feature type="binding site" evidence="5">
    <location>
        <position position="212"/>
    </location>
    <ligand>
        <name>FMN</name>
        <dbReference type="ChEBI" id="CHEBI:58210"/>
    </ligand>
</feature>
<sequence length="239" mass="26083">MRKTAAPTATTRPTGPEPPGGLRSLLRGLPVLAGSAPEFDPSRAPNDPVELFTEWLLHAVDSGVAEPHAMTLSTVATVPTAGSRPSARVLILKDVDAAGWHFAISSASRKGAELDRNPTVALTFYWPALGRQVRVEGIAQADPPQVTADDFLTRSEDARAMVLTGRQSEPYSDPAEISEALDKARLELAQSPTLVPLEWASYAVRADTVEFWQADPTRRHRRLRYERDATGWSPTLLWP</sequence>
<evidence type="ECO:0000256" key="6">
    <source>
        <dbReference type="SAM" id="MobiDB-lite"/>
    </source>
</evidence>
<comment type="caution">
    <text evidence="9">The sequence shown here is derived from an EMBL/GenBank/DDBJ whole genome shotgun (WGS) entry which is preliminary data.</text>
</comment>
<dbReference type="AlphaFoldDB" id="A0A1X1YMN7"/>
<evidence type="ECO:0000256" key="4">
    <source>
        <dbReference type="ARBA" id="ARBA00023002"/>
    </source>
</evidence>
<dbReference type="InterPro" id="IPR012349">
    <property type="entry name" value="Split_barrel_FMN-bd"/>
</dbReference>
<dbReference type="PANTHER" id="PTHR10851">
    <property type="entry name" value="PYRIDOXINE-5-PHOSPHATE OXIDASE"/>
    <property type="match status" value="1"/>
</dbReference>
<dbReference type="GO" id="GO:0008615">
    <property type="term" value="P:pyridoxine biosynthetic process"/>
    <property type="evidence" value="ECO:0007669"/>
    <property type="project" value="InterPro"/>
</dbReference>
<dbReference type="PIRSF" id="PIRSF000190">
    <property type="entry name" value="Pyd_amn-ph_oxd"/>
    <property type="match status" value="1"/>
</dbReference>
<gene>
    <name evidence="9" type="ORF">AWC16_08185</name>
</gene>
<dbReference type="Pfam" id="PF01243">
    <property type="entry name" value="PNPOx_N"/>
    <property type="match status" value="1"/>
</dbReference>
<feature type="region of interest" description="Disordered" evidence="6">
    <location>
        <begin position="1"/>
        <end position="25"/>
    </location>
</feature>
<keyword evidence="4" id="KW-0560">Oxidoreductase</keyword>
<feature type="binding site" evidence="5">
    <location>
        <begin position="167"/>
        <end position="168"/>
    </location>
    <ligand>
        <name>FMN</name>
        <dbReference type="ChEBI" id="CHEBI:58210"/>
    </ligand>
</feature>
<dbReference type="PANTHER" id="PTHR10851:SF0">
    <property type="entry name" value="PYRIDOXINE-5'-PHOSPHATE OXIDASE"/>
    <property type="match status" value="1"/>
</dbReference>
<keyword evidence="3 5" id="KW-0288">FMN</keyword>
<dbReference type="EMBL" id="LQPG01000011">
    <property type="protein sequence ID" value="ORW12379.1"/>
    <property type="molecule type" value="Genomic_DNA"/>
</dbReference>
<reference evidence="9 10" key="1">
    <citation type="submission" date="2016-01" db="EMBL/GenBank/DDBJ databases">
        <title>The new phylogeny of the genus Mycobacterium.</title>
        <authorList>
            <person name="Tarcisio F."/>
            <person name="Conor M."/>
            <person name="Antonella G."/>
            <person name="Elisabetta G."/>
            <person name="Giulia F.S."/>
            <person name="Sara T."/>
            <person name="Anna F."/>
            <person name="Clotilde B."/>
            <person name="Roberto B."/>
            <person name="Veronica D.S."/>
            <person name="Fabio R."/>
            <person name="Monica P."/>
            <person name="Olivier J."/>
            <person name="Enrico T."/>
            <person name="Nicola S."/>
        </authorList>
    </citation>
    <scope>NUCLEOTIDE SEQUENCE [LARGE SCALE GENOMIC DNA]</scope>
    <source>
        <strain evidence="9 10">DSM 45394</strain>
    </source>
</reference>
<accession>A0A1X1YMN7</accession>
<keyword evidence="10" id="KW-1185">Reference proteome</keyword>
<evidence type="ECO:0000313" key="10">
    <source>
        <dbReference type="Proteomes" id="UP000193866"/>
    </source>
</evidence>
<dbReference type="InterPro" id="IPR011576">
    <property type="entry name" value="Pyridox_Oxase_N"/>
</dbReference>
<feature type="domain" description="Pyridoxamine 5'-phosphate oxidase N-terminal" evidence="7">
    <location>
        <begin position="59"/>
        <end position="154"/>
    </location>
</feature>
<keyword evidence="2" id="KW-0285">Flavoprotein</keyword>
<dbReference type="Proteomes" id="UP000193866">
    <property type="component" value="Unassembled WGS sequence"/>
</dbReference>
<dbReference type="GO" id="GO:0010181">
    <property type="term" value="F:FMN binding"/>
    <property type="evidence" value="ECO:0007669"/>
    <property type="project" value="InterPro"/>
</dbReference>
<dbReference type="InterPro" id="IPR019576">
    <property type="entry name" value="Pyridoxamine_oxidase_dimer_C"/>
</dbReference>
<dbReference type="Gene3D" id="2.30.110.10">
    <property type="entry name" value="Electron Transport, Fmn-binding Protein, Chain A"/>
    <property type="match status" value="1"/>
</dbReference>
<dbReference type="SUPFAM" id="SSF50475">
    <property type="entry name" value="FMN-binding split barrel"/>
    <property type="match status" value="1"/>
</dbReference>
<dbReference type="InterPro" id="IPR000659">
    <property type="entry name" value="Pyridox_Oxase"/>
</dbReference>
<feature type="binding site" evidence="5">
    <location>
        <position position="110"/>
    </location>
    <ligand>
        <name>FMN</name>
        <dbReference type="ChEBI" id="CHEBI:58210"/>
    </ligand>
</feature>
<feature type="binding site" evidence="5">
    <location>
        <begin position="88"/>
        <end position="93"/>
    </location>
    <ligand>
        <name>FMN</name>
        <dbReference type="ChEBI" id="CHEBI:58210"/>
    </ligand>
</feature>
<proteinExistence type="inferred from homology"/>